<name>A0A0P6X655_9CHLR</name>
<dbReference type="EMBL" id="LGCK01000014">
    <property type="protein sequence ID" value="KPL70424.1"/>
    <property type="molecule type" value="Genomic_DNA"/>
</dbReference>
<dbReference type="Proteomes" id="UP000050430">
    <property type="component" value="Unassembled WGS sequence"/>
</dbReference>
<dbReference type="AlphaFoldDB" id="A0A0P6X655"/>
<dbReference type="Gene3D" id="3.10.180.10">
    <property type="entry name" value="2,3-Dihydroxybiphenyl 1,2-Dioxygenase, domain 1"/>
    <property type="match status" value="1"/>
</dbReference>
<organism evidence="1 2">
    <name type="scientific">Leptolinea tardivitalis</name>
    <dbReference type="NCBI Taxonomy" id="229920"/>
    <lineage>
        <taxon>Bacteria</taxon>
        <taxon>Bacillati</taxon>
        <taxon>Chloroflexota</taxon>
        <taxon>Anaerolineae</taxon>
        <taxon>Anaerolineales</taxon>
        <taxon>Anaerolineaceae</taxon>
        <taxon>Leptolinea</taxon>
    </lineage>
</organism>
<comment type="caution">
    <text evidence="1">The sequence shown here is derived from an EMBL/GenBank/DDBJ whole genome shotgun (WGS) entry which is preliminary data.</text>
</comment>
<dbReference type="RefSeq" id="WP_062422307.1">
    <property type="nucleotide sequence ID" value="NZ_BBYA01000010.1"/>
</dbReference>
<evidence type="ECO:0008006" key="3">
    <source>
        <dbReference type="Google" id="ProtNLM"/>
    </source>
</evidence>
<gene>
    <name evidence="1" type="ORF">ADM99_14850</name>
</gene>
<keyword evidence="2" id="KW-1185">Reference proteome</keyword>
<dbReference type="STRING" id="229920.ADM99_14850"/>
<accession>A0A0P6X655</accession>
<proteinExistence type="predicted"/>
<dbReference type="InterPro" id="IPR029068">
    <property type="entry name" value="Glyas_Bleomycin-R_OHBP_Dase"/>
</dbReference>
<evidence type="ECO:0000313" key="2">
    <source>
        <dbReference type="Proteomes" id="UP000050430"/>
    </source>
</evidence>
<evidence type="ECO:0000313" key="1">
    <source>
        <dbReference type="EMBL" id="KPL70424.1"/>
    </source>
</evidence>
<dbReference type="SUPFAM" id="SSF54593">
    <property type="entry name" value="Glyoxalase/Bleomycin resistance protein/Dihydroxybiphenyl dioxygenase"/>
    <property type="match status" value="1"/>
</dbReference>
<reference evidence="1 2" key="1">
    <citation type="submission" date="2015-07" db="EMBL/GenBank/DDBJ databases">
        <title>Genome sequence of Leptolinea tardivitalis DSM 16556.</title>
        <authorList>
            <person name="Hemp J."/>
            <person name="Ward L.M."/>
            <person name="Pace L.A."/>
            <person name="Fischer W.W."/>
        </authorList>
    </citation>
    <scope>NUCLEOTIDE SEQUENCE [LARGE SCALE GENOMIC DNA]</scope>
    <source>
        <strain evidence="1 2">YMTK-2</strain>
    </source>
</reference>
<protein>
    <recommendedName>
        <fullName evidence="3">Glyoxalase-like domain-containing protein</fullName>
    </recommendedName>
</protein>
<sequence>MHTLLGYRFDHLLLEKIPGSGIKQAQSQLLSIRLVVDNLEQEKNFFTRLLKIDPLVENEMQVLLPISSGITINLLASTLDQKYPPVHSTPGLELDILVNDIQSIWKNTAELRHSQEKPPSAVGSRRMFQITSPAGILLRLWQ</sequence>